<dbReference type="OrthoDB" id="29061at2759"/>
<dbReference type="Proteomes" id="UP000001194">
    <property type="component" value="Unassembled WGS sequence"/>
</dbReference>
<reference evidence="1 2" key="1">
    <citation type="journal article" date="2008" name="Nature">
        <title>The genome of Laccaria bicolor provides insights into mycorrhizal symbiosis.</title>
        <authorList>
            <person name="Martin F."/>
            <person name="Aerts A."/>
            <person name="Ahren D."/>
            <person name="Brun A."/>
            <person name="Danchin E.G.J."/>
            <person name="Duchaussoy F."/>
            <person name="Gibon J."/>
            <person name="Kohler A."/>
            <person name="Lindquist E."/>
            <person name="Pereda V."/>
            <person name="Salamov A."/>
            <person name="Shapiro H.J."/>
            <person name="Wuyts J."/>
            <person name="Blaudez D."/>
            <person name="Buee M."/>
            <person name="Brokstein P."/>
            <person name="Canbaeck B."/>
            <person name="Cohen D."/>
            <person name="Courty P.E."/>
            <person name="Coutinho P.M."/>
            <person name="Delaruelle C."/>
            <person name="Detter J.C."/>
            <person name="Deveau A."/>
            <person name="DiFazio S."/>
            <person name="Duplessis S."/>
            <person name="Fraissinet-Tachet L."/>
            <person name="Lucic E."/>
            <person name="Frey-Klett P."/>
            <person name="Fourrey C."/>
            <person name="Feussner I."/>
            <person name="Gay G."/>
            <person name="Grimwood J."/>
            <person name="Hoegger P.J."/>
            <person name="Jain P."/>
            <person name="Kilaru S."/>
            <person name="Labbe J."/>
            <person name="Lin Y.C."/>
            <person name="Legue V."/>
            <person name="Le Tacon F."/>
            <person name="Marmeisse R."/>
            <person name="Melayah D."/>
            <person name="Montanini B."/>
            <person name="Muratet M."/>
            <person name="Nehls U."/>
            <person name="Niculita-Hirzel H."/>
            <person name="Oudot-Le Secq M.P."/>
            <person name="Peter M."/>
            <person name="Quesneville H."/>
            <person name="Rajashekar B."/>
            <person name="Reich M."/>
            <person name="Rouhier N."/>
            <person name="Schmutz J."/>
            <person name="Yin T."/>
            <person name="Chalot M."/>
            <person name="Henrissat B."/>
            <person name="Kuees U."/>
            <person name="Lucas S."/>
            <person name="Van de Peer Y."/>
            <person name="Podila G.K."/>
            <person name="Polle A."/>
            <person name="Pukkila P.J."/>
            <person name="Richardson P.M."/>
            <person name="Rouze P."/>
            <person name="Sanders I.R."/>
            <person name="Stajich J.E."/>
            <person name="Tunlid A."/>
            <person name="Tuskan G."/>
            <person name="Grigoriev I.V."/>
        </authorList>
    </citation>
    <scope>NUCLEOTIDE SEQUENCE [LARGE SCALE GENOMIC DNA]</scope>
    <source>
        <strain evidence="2">S238N-H82 / ATCC MYA-4686</strain>
    </source>
</reference>
<evidence type="ECO:0000313" key="1">
    <source>
        <dbReference type="EMBL" id="EDR06856.1"/>
    </source>
</evidence>
<proteinExistence type="predicted"/>
<dbReference type="HOGENOM" id="CLU_1272500_0_0_1"/>
<evidence type="ECO:0000313" key="2">
    <source>
        <dbReference type="Proteomes" id="UP000001194"/>
    </source>
</evidence>
<keyword evidence="2" id="KW-1185">Reference proteome</keyword>
<dbReference type="KEGG" id="lbc:LACBIDRAFT_328620"/>
<organism evidence="2">
    <name type="scientific">Laccaria bicolor (strain S238N-H82 / ATCC MYA-4686)</name>
    <name type="common">Bicoloured deceiver</name>
    <name type="synonym">Laccaria laccata var. bicolor</name>
    <dbReference type="NCBI Taxonomy" id="486041"/>
    <lineage>
        <taxon>Eukaryota</taxon>
        <taxon>Fungi</taxon>
        <taxon>Dikarya</taxon>
        <taxon>Basidiomycota</taxon>
        <taxon>Agaricomycotina</taxon>
        <taxon>Agaricomycetes</taxon>
        <taxon>Agaricomycetidae</taxon>
        <taxon>Agaricales</taxon>
        <taxon>Agaricineae</taxon>
        <taxon>Hydnangiaceae</taxon>
        <taxon>Laccaria</taxon>
    </lineage>
</organism>
<dbReference type="EMBL" id="DS547107">
    <property type="protein sequence ID" value="EDR06856.1"/>
    <property type="molecule type" value="Genomic_DNA"/>
</dbReference>
<dbReference type="GeneID" id="6078109"/>
<sequence>MAYQKTRRTYDIPRGAAACRNFSLEQARVAPDRDLTTLAALKRWHEAEEYFKISFVSAYPQSTGLFMIKKGRPSPLYPSRRKRTGVEEADSGVFDRLQRLQVTPLAALKRWHEAEEYFEICVTSLEVDLLRSNQAVGDARALKRLTATYVTLHLATIGKAIKIGSEDEVRELLPSVETGTSKELSKVCRHDCRFLSCKDDSTWAPTAHKEMFWTIEG</sequence>
<dbReference type="STRING" id="486041.B0DFG1"/>
<accession>B0DFG1</accession>
<protein>
    <submittedName>
        <fullName evidence="1">Predicted protein</fullName>
    </submittedName>
</protein>
<dbReference type="AlphaFoldDB" id="B0DFG1"/>
<dbReference type="InParanoid" id="B0DFG1"/>
<gene>
    <name evidence="1" type="ORF">LACBIDRAFT_328620</name>
</gene>
<name>B0DFG1_LACBS</name>
<dbReference type="RefSeq" id="XP_001882703.1">
    <property type="nucleotide sequence ID" value="XM_001882668.1"/>
</dbReference>